<reference evidence="1 2" key="1">
    <citation type="submission" date="2019-05" db="EMBL/GenBank/DDBJ databases">
        <title>Comparative genomics and metabolomics analyses of clavulanic acid producing Streptomyces species provides insight into specialized metabolism and evolution of beta-lactam biosynthetic gene clusters.</title>
        <authorList>
            <person name="Moore M.A."/>
            <person name="Cruz-Morales P."/>
            <person name="Barona Gomez F."/>
            <person name="Kapil T."/>
        </authorList>
    </citation>
    <scope>NUCLEOTIDE SEQUENCE [LARGE SCALE GENOMIC DNA]</scope>
    <source>
        <strain evidence="1 2">NRRL 5741</strain>
    </source>
</reference>
<dbReference type="Proteomes" id="UP000419138">
    <property type="component" value="Unassembled WGS sequence"/>
</dbReference>
<evidence type="ECO:0000313" key="1">
    <source>
        <dbReference type="EMBL" id="MQT05050.1"/>
    </source>
</evidence>
<dbReference type="OrthoDB" id="4302906at2"/>
<name>A0A646KSI9_STRJU</name>
<evidence type="ECO:0000313" key="2">
    <source>
        <dbReference type="Proteomes" id="UP000419138"/>
    </source>
</evidence>
<organism evidence="1 2">
    <name type="scientific">Streptomyces jumonjinensis</name>
    <dbReference type="NCBI Taxonomy" id="1945"/>
    <lineage>
        <taxon>Bacteria</taxon>
        <taxon>Bacillati</taxon>
        <taxon>Actinomycetota</taxon>
        <taxon>Actinomycetes</taxon>
        <taxon>Kitasatosporales</taxon>
        <taxon>Streptomycetaceae</taxon>
        <taxon>Streptomyces</taxon>
    </lineage>
</organism>
<protein>
    <submittedName>
        <fullName evidence="1">Uncharacterized protein</fullName>
    </submittedName>
</protein>
<proteinExistence type="predicted"/>
<comment type="caution">
    <text evidence="1">The sequence shown here is derived from an EMBL/GenBank/DDBJ whole genome shotgun (WGS) entry which is preliminary data.</text>
</comment>
<dbReference type="EMBL" id="VCLA01000197">
    <property type="protein sequence ID" value="MQT05050.1"/>
    <property type="molecule type" value="Genomic_DNA"/>
</dbReference>
<keyword evidence="2" id="KW-1185">Reference proteome</keyword>
<accession>A0A646KSI9</accession>
<sequence length="177" mass="19867">MDPLTEYHVEARPDRCIVQVYDADAYLGDTAAMRAAEVQVVAGNGYHLYFKSLQPDIEVTITIRVWDQPHRPPAHAEGSVPVDLESITGTLVVNQLSLGPAGMMELPRPGVYAGHAWWINRESTLKRYETALVRLTEEDSADDALRQAFADSAGHEQYVLDLHFVRESEDEDEDEED</sequence>
<dbReference type="AlphaFoldDB" id="A0A646KSI9"/>
<dbReference type="RefSeq" id="WP_153526298.1">
    <property type="nucleotide sequence ID" value="NZ_JBEPDZ010000002.1"/>
</dbReference>
<gene>
    <name evidence="1" type="ORF">FF041_34420</name>
</gene>